<keyword evidence="3" id="KW-1185">Reference proteome</keyword>
<dbReference type="SUPFAM" id="SSF46785">
    <property type="entry name" value="Winged helix' DNA-binding domain"/>
    <property type="match status" value="1"/>
</dbReference>
<evidence type="ECO:0000259" key="1">
    <source>
        <dbReference type="PROSITE" id="PS50987"/>
    </source>
</evidence>
<dbReference type="PANTHER" id="PTHR38600">
    <property type="entry name" value="TRANSCRIPTIONAL REGULATORY PROTEIN"/>
    <property type="match status" value="1"/>
</dbReference>
<comment type="caution">
    <text evidence="2">The sequence shown here is derived from an EMBL/GenBank/DDBJ whole genome shotgun (WGS) entry which is preliminary data.</text>
</comment>
<dbReference type="PRINTS" id="PR00778">
    <property type="entry name" value="HTHARSR"/>
</dbReference>
<dbReference type="InterPro" id="IPR011991">
    <property type="entry name" value="ArsR-like_HTH"/>
</dbReference>
<dbReference type="InterPro" id="IPR001845">
    <property type="entry name" value="HTH_ArsR_DNA-bd_dom"/>
</dbReference>
<sequence>MTQSRDIFQAIADPTRRQIIGMLARKSLNVNTIAKEFDMTRQAVSLHVQFLNDCGLVIIRQQGRERYCEAKLERLNEVADWVDQYRKFWDNKLDSLESYLAKIQKKKK</sequence>
<gene>
    <name evidence="2" type="ORF">FW778_13440</name>
</gene>
<organism evidence="2 3">
    <name type="scientific">Ginsengibacter hankyongi</name>
    <dbReference type="NCBI Taxonomy" id="2607284"/>
    <lineage>
        <taxon>Bacteria</taxon>
        <taxon>Pseudomonadati</taxon>
        <taxon>Bacteroidota</taxon>
        <taxon>Chitinophagia</taxon>
        <taxon>Chitinophagales</taxon>
        <taxon>Chitinophagaceae</taxon>
        <taxon>Ginsengibacter</taxon>
    </lineage>
</organism>
<dbReference type="EMBL" id="VYQF01000003">
    <property type="protein sequence ID" value="KAA9038557.1"/>
    <property type="molecule type" value="Genomic_DNA"/>
</dbReference>
<reference evidence="2 3" key="1">
    <citation type="submission" date="2019-09" db="EMBL/GenBank/DDBJ databases">
        <title>Draft genome sequence of Ginsengibacter sp. BR5-29.</title>
        <authorList>
            <person name="Im W.-T."/>
        </authorList>
    </citation>
    <scope>NUCLEOTIDE SEQUENCE [LARGE SCALE GENOMIC DNA]</scope>
    <source>
        <strain evidence="2 3">BR5-29</strain>
    </source>
</reference>
<protein>
    <submittedName>
        <fullName evidence="2">Helix-turn-helix transcriptional regulator</fullName>
    </submittedName>
</protein>
<dbReference type="Gene3D" id="1.10.10.10">
    <property type="entry name" value="Winged helix-like DNA-binding domain superfamily/Winged helix DNA-binding domain"/>
    <property type="match status" value="1"/>
</dbReference>
<proteinExistence type="predicted"/>
<dbReference type="NCBIfam" id="NF033788">
    <property type="entry name" value="HTH_metalloreg"/>
    <property type="match status" value="1"/>
</dbReference>
<dbReference type="Pfam" id="PF01022">
    <property type="entry name" value="HTH_5"/>
    <property type="match status" value="1"/>
</dbReference>
<dbReference type="RefSeq" id="WP_150415278.1">
    <property type="nucleotide sequence ID" value="NZ_VYQF01000003.1"/>
</dbReference>
<dbReference type="InterPro" id="IPR036388">
    <property type="entry name" value="WH-like_DNA-bd_sf"/>
</dbReference>
<dbReference type="GO" id="GO:0003700">
    <property type="term" value="F:DNA-binding transcription factor activity"/>
    <property type="evidence" value="ECO:0007669"/>
    <property type="project" value="InterPro"/>
</dbReference>
<dbReference type="CDD" id="cd00090">
    <property type="entry name" value="HTH_ARSR"/>
    <property type="match status" value="1"/>
</dbReference>
<name>A0A5J5III7_9BACT</name>
<dbReference type="PANTHER" id="PTHR38600:SF1">
    <property type="entry name" value="TRANSCRIPTIONAL REGULATORY PROTEIN"/>
    <property type="match status" value="1"/>
</dbReference>
<evidence type="ECO:0000313" key="3">
    <source>
        <dbReference type="Proteomes" id="UP000326903"/>
    </source>
</evidence>
<evidence type="ECO:0000313" key="2">
    <source>
        <dbReference type="EMBL" id="KAA9038557.1"/>
    </source>
</evidence>
<feature type="domain" description="HTH arsR-type" evidence="1">
    <location>
        <begin position="1"/>
        <end position="90"/>
    </location>
</feature>
<dbReference type="Proteomes" id="UP000326903">
    <property type="component" value="Unassembled WGS sequence"/>
</dbReference>
<accession>A0A5J5III7</accession>
<dbReference type="AlphaFoldDB" id="A0A5J5III7"/>
<dbReference type="PROSITE" id="PS50987">
    <property type="entry name" value="HTH_ARSR_2"/>
    <property type="match status" value="1"/>
</dbReference>
<dbReference type="SMART" id="SM00418">
    <property type="entry name" value="HTH_ARSR"/>
    <property type="match status" value="1"/>
</dbReference>
<dbReference type="InterPro" id="IPR036390">
    <property type="entry name" value="WH_DNA-bd_sf"/>
</dbReference>